<name>A0A7N2MG62_QUELO</name>
<dbReference type="PANTHER" id="PTHR15496:SF2">
    <property type="entry name" value="GENERAL TRANSCRIPTION FACTOR 3C POLYPEPTIDE 4"/>
    <property type="match status" value="1"/>
</dbReference>
<feature type="domain" description="Transcription factor IIIC 90kDa subunit N-terminal" evidence="3">
    <location>
        <begin position="22"/>
        <end position="155"/>
    </location>
</feature>
<dbReference type="GeneID" id="115960786"/>
<dbReference type="RefSeq" id="XP_030935636.1">
    <property type="nucleotide sequence ID" value="XM_031079776.1"/>
</dbReference>
<dbReference type="InParanoid" id="A0A7N2MG62"/>
<evidence type="ECO:0000256" key="1">
    <source>
        <dbReference type="PROSITE-ProRule" id="PRU00221"/>
    </source>
</evidence>
<feature type="repeat" description="WD" evidence="1">
    <location>
        <begin position="338"/>
        <end position="386"/>
    </location>
</feature>
<dbReference type="SUPFAM" id="SSF50978">
    <property type="entry name" value="WD40 repeat-like"/>
    <property type="match status" value="1"/>
</dbReference>
<dbReference type="Pfam" id="PF12657">
    <property type="entry name" value="TFIIIC_delta"/>
    <property type="match status" value="2"/>
</dbReference>
<organism evidence="4 5">
    <name type="scientific">Quercus lobata</name>
    <name type="common">Valley oak</name>
    <dbReference type="NCBI Taxonomy" id="97700"/>
    <lineage>
        <taxon>Eukaryota</taxon>
        <taxon>Viridiplantae</taxon>
        <taxon>Streptophyta</taxon>
        <taxon>Embryophyta</taxon>
        <taxon>Tracheophyta</taxon>
        <taxon>Spermatophyta</taxon>
        <taxon>Magnoliopsida</taxon>
        <taxon>eudicotyledons</taxon>
        <taxon>Gunneridae</taxon>
        <taxon>Pentapetalae</taxon>
        <taxon>rosids</taxon>
        <taxon>fabids</taxon>
        <taxon>Fagales</taxon>
        <taxon>Fagaceae</taxon>
        <taxon>Quercus</taxon>
    </lineage>
</organism>
<dbReference type="InterPro" id="IPR015943">
    <property type="entry name" value="WD40/YVTN_repeat-like_dom_sf"/>
</dbReference>
<reference evidence="4 5" key="1">
    <citation type="journal article" date="2016" name="G3 (Bethesda)">
        <title>First Draft Assembly and Annotation of the Genome of a California Endemic Oak Quercus lobata Nee (Fagaceae).</title>
        <authorList>
            <person name="Sork V.L."/>
            <person name="Fitz-Gibbon S.T."/>
            <person name="Puiu D."/>
            <person name="Crepeau M."/>
            <person name="Gugger P.F."/>
            <person name="Sherman R."/>
            <person name="Stevens K."/>
            <person name="Langley C.H."/>
            <person name="Pellegrini M."/>
            <person name="Salzberg S.L."/>
        </authorList>
    </citation>
    <scope>NUCLEOTIDE SEQUENCE [LARGE SCALE GENOMIC DNA]</scope>
    <source>
        <strain evidence="4 5">cv. SW786</strain>
    </source>
</reference>
<evidence type="ECO:0000313" key="5">
    <source>
        <dbReference type="Proteomes" id="UP000594261"/>
    </source>
</evidence>
<dbReference type="InterPro" id="IPR036322">
    <property type="entry name" value="WD40_repeat_dom_sf"/>
</dbReference>
<feature type="repeat" description="WD" evidence="1">
    <location>
        <begin position="452"/>
        <end position="483"/>
    </location>
</feature>
<feature type="compositionally biased region" description="Polar residues" evidence="2">
    <location>
        <begin position="185"/>
        <end position="198"/>
    </location>
</feature>
<dbReference type="EMBL" id="LRBV02000009">
    <property type="status" value="NOT_ANNOTATED_CDS"/>
    <property type="molecule type" value="Genomic_DNA"/>
</dbReference>
<sequence>MASRFQAIPLVASPSYPNAVAWSDENLIAVASGHLVTILNPASPFGPRGLITVPNSEPFPIGVIDRKDLFSGCLLPNCLSRDRQPCVRSVSWSPLGMAPNSGCLLAVCTTEGRVKLYRPPFCDFGAEWIEVMDISDRLYEYLTSISFGESDVSCPNNSDATKDIHAEDPASFVSKKECKRRKINKGSQTTGDQLPCQGNSENSNSSSGPYIEREGQGLKAVYKLSSDKLEEGKLHHIGPLSKCKAKSLNKMQENCTHPQITAAQYASRNAMLWSLAVAWSPLLQLSSKLCSIPQIGSSVSLLAVGGKSGKISLWRIYVPECYSIEHSRVPTANIVGLLEAHNSWITSISWAFLISDSSNPQVLLATGSSDGSMRIWLGNTEELLNTSEVDRTPFFLLKEVITADSIPVSVLSLSMPAKSLHKMLLAVGKGSGSFELWNCDISDRKFDKIGSFDAHYHAVTDLAWAFDGCSLYSCSQDNFVRCWILRGSSLHEVPFPSNTPRLRSSTDVPDVFISCMGLAVSPGNLVLVMVRNLDLELLDSMYQKKAQKAVVEFFWIGGQQQDLLSKASPLVDVVEFPAFPEKELAYWESNILWSLKQYEHLDKPLVLWDIIAALLAFKQTTSKFVEHILLKWLLSSYIGYNMDLSAEKILPLVSIRLSKINSRKLHLLNIICRRVMLSELKADQVNSEVQNLEVSHGAEGEQVTMWTELLRCSERELRERLVGFGFSAFLSLKSHSTITASRPGYWYPVGLAQLEHWVALNHERVQDQLKVLSSEVGRHEKRLEYSEHEAAEQCSYCSASVPFESPEVGFCRGVESDSGTGQSHRLPRCAVSMQVCPTTPLWFCICCNRWGSRLAPETLFSMSEYPSDFKSSTESSVLEVPSKPLCPFCGLLLQRRQPDFLLSASPV</sequence>
<dbReference type="FunCoup" id="A0A7N2MG62">
    <property type="interactions" value="1189"/>
</dbReference>
<proteinExistence type="predicted"/>
<protein>
    <recommendedName>
        <fullName evidence="3">Transcription factor IIIC 90kDa subunit N-terminal domain-containing protein</fullName>
    </recommendedName>
</protein>
<gene>
    <name evidence="4" type="primary">LOC115960786</name>
</gene>
<dbReference type="InterPro" id="IPR024761">
    <property type="entry name" value="TFIIIC_delta_N"/>
</dbReference>
<dbReference type="GO" id="GO:0000127">
    <property type="term" value="C:transcription factor TFIIIC complex"/>
    <property type="evidence" value="ECO:0007669"/>
    <property type="project" value="InterPro"/>
</dbReference>
<dbReference type="EnsemblPlants" id="QL09p007265:mrna">
    <property type="protein sequence ID" value="QL09p007265:mrna"/>
    <property type="gene ID" value="QL09p007265"/>
</dbReference>
<dbReference type="InterPro" id="IPR001680">
    <property type="entry name" value="WD40_rpt"/>
</dbReference>
<evidence type="ECO:0000313" key="4">
    <source>
        <dbReference type="EnsemblPlants" id="QL09p007265:mrna"/>
    </source>
</evidence>
<dbReference type="OMA" id="LFEPCIM"/>
<dbReference type="GO" id="GO:0006384">
    <property type="term" value="P:transcription initiation at RNA polymerase III promoter"/>
    <property type="evidence" value="ECO:0007669"/>
    <property type="project" value="InterPro"/>
</dbReference>
<dbReference type="Gene3D" id="2.130.10.10">
    <property type="entry name" value="YVTN repeat-like/Quinoprotein amine dehydrogenase"/>
    <property type="match status" value="2"/>
</dbReference>
<dbReference type="SMART" id="SM00320">
    <property type="entry name" value="WD40"/>
    <property type="match status" value="4"/>
</dbReference>
<dbReference type="Gramene" id="QL09p007265:mrna">
    <property type="protein sequence ID" value="QL09p007265:mrna"/>
    <property type="gene ID" value="QL09p007265"/>
</dbReference>
<dbReference type="AlphaFoldDB" id="A0A7N2MG62"/>
<dbReference type="GO" id="GO:0004402">
    <property type="term" value="F:histone acetyltransferase activity"/>
    <property type="evidence" value="ECO:0007669"/>
    <property type="project" value="InterPro"/>
</dbReference>
<accession>A0A7N2MG62</accession>
<dbReference type="PANTHER" id="PTHR15496">
    <property type="entry name" value="GENERAL TRANSCRIPTION FACTOR 3C POLYPEPTIDE 4 FAMILY"/>
    <property type="match status" value="1"/>
</dbReference>
<dbReference type="PROSITE" id="PS50082">
    <property type="entry name" value="WD_REPEATS_2"/>
    <property type="match status" value="2"/>
</dbReference>
<evidence type="ECO:0000259" key="3">
    <source>
        <dbReference type="Pfam" id="PF12657"/>
    </source>
</evidence>
<reference evidence="4" key="2">
    <citation type="submission" date="2021-01" db="UniProtKB">
        <authorList>
            <consortium name="EnsemblPlants"/>
        </authorList>
    </citation>
    <scope>IDENTIFICATION</scope>
</reference>
<feature type="domain" description="Transcription factor IIIC 90kDa subunit N-terminal" evidence="3">
    <location>
        <begin position="271"/>
        <end position="528"/>
    </location>
</feature>
<evidence type="ECO:0000256" key="2">
    <source>
        <dbReference type="SAM" id="MobiDB-lite"/>
    </source>
</evidence>
<dbReference type="InterPro" id="IPR044230">
    <property type="entry name" value="GTF3C4"/>
</dbReference>
<keyword evidence="1" id="KW-0853">WD repeat</keyword>
<feature type="region of interest" description="Disordered" evidence="2">
    <location>
        <begin position="181"/>
        <end position="210"/>
    </location>
</feature>
<keyword evidence="5" id="KW-1185">Reference proteome</keyword>
<dbReference type="Proteomes" id="UP000594261">
    <property type="component" value="Chromosome 9"/>
</dbReference>